<keyword evidence="7 12" id="KW-0479">Metal-binding</keyword>
<dbReference type="PANTHER" id="PTHR38011">
    <property type="entry name" value="DIHYDROFOLATE REDUCTASE FAMILY PROTEIN (AFU_ORTHOLOGUE AFUA_8G06820)"/>
    <property type="match status" value="1"/>
</dbReference>
<dbReference type="Pfam" id="PF00383">
    <property type="entry name" value="dCMP_cyt_deam_1"/>
    <property type="match status" value="1"/>
</dbReference>
<dbReference type="GO" id="GO:0009231">
    <property type="term" value="P:riboflavin biosynthetic process"/>
    <property type="evidence" value="ECO:0007669"/>
    <property type="project" value="UniProtKB-UniPathway"/>
</dbReference>
<protein>
    <recommendedName>
        <fullName evidence="12">Riboflavin biosynthesis protein RibD</fullName>
    </recommendedName>
    <domain>
        <recommendedName>
            <fullName evidence="12">Diaminohydroxyphosphoribosylaminopyrimidine deaminase</fullName>
            <shortName evidence="12">DRAP deaminase</shortName>
            <ecNumber evidence="12">3.5.4.26</ecNumber>
        </recommendedName>
        <alternativeName>
            <fullName evidence="12">Riboflavin-specific deaminase</fullName>
        </alternativeName>
    </domain>
    <domain>
        <recommendedName>
            <fullName evidence="12">5-amino-6-(5-phosphoribosylamino)uracil reductase</fullName>
            <ecNumber evidence="12">1.1.1.193</ecNumber>
        </recommendedName>
        <alternativeName>
            <fullName evidence="12">HTP reductase</fullName>
        </alternativeName>
    </domain>
</protein>
<dbReference type="NCBIfam" id="TIGR00326">
    <property type="entry name" value="eubact_ribD"/>
    <property type="match status" value="1"/>
</dbReference>
<name>A0A2S7WXV3_9FLAO</name>
<comment type="similarity">
    <text evidence="4 12">In the N-terminal section; belongs to the cytidine and deoxycytidylate deaminase family.</text>
</comment>
<keyword evidence="12" id="KW-0378">Hydrolase</keyword>
<evidence type="ECO:0000256" key="9">
    <source>
        <dbReference type="ARBA" id="ARBA00022857"/>
    </source>
</evidence>
<keyword evidence="9 12" id="KW-0521">NADP</keyword>
<evidence type="ECO:0000256" key="3">
    <source>
        <dbReference type="ARBA" id="ARBA00004910"/>
    </source>
</evidence>
<dbReference type="InterPro" id="IPR024072">
    <property type="entry name" value="DHFR-like_dom_sf"/>
</dbReference>
<dbReference type="UniPathway" id="UPA00275">
    <property type="reaction ID" value="UER00401"/>
</dbReference>
<evidence type="ECO:0000256" key="4">
    <source>
        <dbReference type="ARBA" id="ARBA00005259"/>
    </source>
</evidence>
<dbReference type="EMBL" id="MSCM01000001">
    <property type="protein sequence ID" value="PQJ82346.1"/>
    <property type="molecule type" value="Genomic_DNA"/>
</dbReference>
<comment type="pathway">
    <text evidence="2 12">Cofactor biosynthesis; riboflavin biosynthesis; 5-amino-6-(D-ribitylamino)uracil from GTP: step 2/4.</text>
</comment>
<proteinExistence type="inferred from homology"/>
<evidence type="ECO:0000313" key="18">
    <source>
        <dbReference type="Proteomes" id="UP000239068"/>
    </source>
</evidence>
<feature type="domain" description="CMP/dCMP-type deaminase" evidence="16">
    <location>
        <begin position="1"/>
        <end position="125"/>
    </location>
</feature>
<evidence type="ECO:0000256" key="11">
    <source>
        <dbReference type="ARBA" id="ARBA00023268"/>
    </source>
</evidence>
<dbReference type="InterPro" id="IPR002125">
    <property type="entry name" value="CMP_dCMP_dom"/>
</dbReference>
<evidence type="ECO:0000256" key="1">
    <source>
        <dbReference type="ARBA" id="ARBA00002151"/>
    </source>
</evidence>
<dbReference type="Proteomes" id="UP000239068">
    <property type="component" value="Unassembled WGS sequence"/>
</dbReference>
<dbReference type="PROSITE" id="PS51747">
    <property type="entry name" value="CYT_DCMP_DEAMINASES_2"/>
    <property type="match status" value="1"/>
</dbReference>
<keyword evidence="10 12" id="KW-0560">Oxidoreductase</keyword>
<reference evidence="17 18" key="1">
    <citation type="submission" date="2016-12" db="EMBL/GenBank/DDBJ databases">
        <title>Trade-off between light-utilization and light-protection in marine flavobacteria.</title>
        <authorList>
            <person name="Kumagai Y."/>
            <person name="Yoshizawa S."/>
            <person name="Kogure K."/>
            <person name="Iwasaki W."/>
        </authorList>
    </citation>
    <scope>NUCLEOTIDE SEQUENCE [LARGE SCALE GENOMIC DNA]</scope>
    <source>
        <strain evidence="17 18">ATCC 43844</strain>
    </source>
</reference>
<evidence type="ECO:0000256" key="14">
    <source>
        <dbReference type="PIRSR" id="PIRSR006769-2"/>
    </source>
</evidence>
<dbReference type="InterPro" id="IPR016193">
    <property type="entry name" value="Cytidine_deaminase-like"/>
</dbReference>
<evidence type="ECO:0000256" key="7">
    <source>
        <dbReference type="ARBA" id="ARBA00022723"/>
    </source>
</evidence>
<feature type="binding site" evidence="14">
    <location>
        <position position="175"/>
    </location>
    <ligand>
        <name>NADP(+)</name>
        <dbReference type="ChEBI" id="CHEBI:58349"/>
    </ligand>
</feature>
<comment type="cofactor">
    <cofactor evidence="12 15">
        <name>Zn(2+)</name>
        <dbReference type="ChEBI" id="CHEBI:29105"/>
    </cofactor>
    <text evidence="12 15">Binds 1 zinc ion.</text>
</comment>
<keyword evidence="11" id="KW-0511">Multifunctional enzyme</keyword>
<evidence type="ECO:0000256" key="5">
    <source>
        <dbReference type="ARBA" id="ARBA00007417"/>
    </source>
</evidence>
<dbReference type="Gene3D" id="3.40.140.10">
    <property type="entry name" value="Cytidine Deaminase, domain 2"/>
    <property type="match status" value="1"/>
</dbReference>
<feature type="binding site" evidence="15">
    <location>
        <position position="86"/>
    </location>
    <ligand>
        <name>Zn(2+)</name>
        <dbReference type="ChEBI" id="CHEBI:29105"/>
        <note>catalytic</note>
    </ligand>
</feature>
<feature type="binding site" evidence="14">
    <location>
        <position position="189"/>
    </location>
    <ligand>
        <name>substrate</name>
    </ligand>
</feature>
<gene>
    <name evidence="17" type="ORF">BTO16_07030</name>
</gene>
<dbReference type="EC" id="3.5.4.26" evidence="12"/>
<dbReference type="InterPro" id="IPR004794">
    <property type="entry name" value="Eubact_RibD"/>
</dbReference>
<feature type="binding site" evidence="14">
    <location>
        <position position="156"/>
    </location>
    <ligand>
        <name>NADP(+)</name>
        <dbReference type="ChEBI" id="CHEBI:58349"/>
    </ligand>
</feature>
<keyword evidence="18" id="KW-1185">Reference proteome</keyword>
<evidence type="ECO:0000256" key="6">
    <source>
        <dbReference type="ARBA" id="ARBA00022619"/>
    </source>
</evidence>
<evidence type="ECO:0000256" key="2">
    <source>
        <dbReference type="ARBA" id="ARBA00004882"/>
    </source>
</evidence>
<dbReference type="CDD" id="cd01284">
    <property type="entry name" value="Riboflavin_deaminase-reductase"/>
    <property type="match status" value="1"/>
</dbReference>
<dbReference type="GO" id="GO:0008835">
    <property type="term" value="F:diaminohydroxyphosphoribosylaminopyrimidine deaminase activity"/>
    <property type="evidence" value="ECO:0007669"/>
    <property type="project" value="UniProtKB-EC"/>
</dbReference>
<dbReference type="SUPFAM" id="SSF53927">
    <property type="entry name" value="Cytidine deaminase-like"/>
    <property type="match status" value="1"/>
</dbReference>
<sequence length="360" mass="40502">MNHEFYIKRCLQIAKNAIGISRPNPCVGAVIVYQNRVIGEGFTSDYGQNHAEVNAVNSVKNKTLLKEATIYVTLEPCSHFGKTPPCADLLVKHQFRNVVIGCVDSNILVAGKGIERLRKAGINVIVGVLEAECKAHHKRFFTVQEKKRPYIILKWAETKDGFVAPFKRNEQSPVWISNNYAQQLVHKFRSEEHAILVGTNTVIADNPKLNIRTWFGNNPIRIVLDKSLRIPKEAAVFNGILKTIVITDATSLKQKEGSLKLEHFGQFDRSRELIFETINFTKNIAGQICDVLQKHQIQSVLIEGGTITLQTFIDANLWDEANVFVGETFFKNGIKAPVFSAIITSEIKIKNDVLKKYTND</sequence>
<evidence type="ECO:0000256" key="12">
    <source>
        <dbReference type="PIRNR" id="PIRNR006769"/>
    </source>
</evidence>
<keyword evidence="6 12" id="KW-0686">Riboflavin biosynthesis</keyword>
<comment type="caution">
    <text evidence="17">The sequence shown here is derived from an EMBL/GenBank/DDBJ whole genome shotgun (WGS) entry which is preliminary data.</text>
</comment>
<evidence type="ECO:0000313" key="17">
    <source>
        <dbReference type="EMBL" id="PQJ82346.1"/>
    </source>
</evidence>
<feature type="binding site" evidence="14">
    <location>
        <position position="212"/>
    </location>
    <ligand>
        <name>substrate</name>
    </ligand>
</feature>
<dbReference type="GO" id="GO:0008270">
    <property type="term" value="F:zinc ion binding"/>
    <property type="evidence" value="ECO:0007669"/>
    <property type="project" value="InterPro"/>
</dbReference>
<comment type="function">
    <text evidence="1 12">Converts 2,5-diamino-6-(ribosylamino)-4(3h)-pyrimidinone 5'-phosphate into 5-amino-6-(ribosylamino)-2,4(1h,3h)-pyrimidinedione 5'-phosphate.</text>
</comment>
<dbReference type="SUPFAM" id="SSF53597">
    <property type="entry name" value="Dihydrofolate reductase-like"/>
    <property type="match status" value="1"/>
</dbReference>
<dbReference type="InterPro" id="IPR050765">
    <property type="entry name" value="Riboflavin_Biosynth_HTPR"/>
</dbReference>
<feature type="binding site" evidence="14">
    <location>
        <position position="201"/>
    </location>
    <ligand>
        <name>NADP(+)</name>
        <dbReference type="ChEBI" id="CHEBI:58349"/>
    </ligand>
</feature>
<evidence type="ECO:0000256" key="10">
    <source>
        <dbReference type="ARBA" id="ARBA00023002"/>
    </source>
</evidence>
<evidence type="ECO:0000256" key="15">
    <source>
        <dbReference type="PIRSR" id="PIRSR006769-3"/>
    </source>
</evidence>
<comment type="catalytic activity">
    <reaction evidence="12">
        <text>2,5-diamino-6-hydroxy-4-(5-phosphoribosylamino)-pyrimidine + H2O + H(+) = 5-amino-6-(5-phospho-D-ribosylamino)uracil + NH4(+)</text>
        <dbReference type="Rhea" id="RHEA:21868"/>
        <dbReference type="ChEBI" id="CHEBI:15377"/>
        <dbReference type="ChEBI" id="CHEBI:15378"/>
        <dbReference type="ChEBI" id="CHEBI:28938"/>
        <dbReference type="ChEBI" id="CHEBI:58453"/>
        <dbReference type="ChEBI" id="CHEBI:58614"/>
        <dbReference type="EC" id="3.5.4.26"/>
    </reaction>
</comment>
<dbReference type="PIRSF" id="PIRSF006769">
    <property type="entry name" value="RibD"/>
    <property type="match status" value="1"/>
</dbReference>
<comment type="catalytic activity">
    <reaction evidence="12">
        <text>5-amino-6-(5-phospho-D-ribitylamino)uracil + NADP(+) = 5-amino-6-(5-phospho-D-ribosylamino)uracil + NADPH + H(+)</text>
        <dbReference type="Rhea" id="RHEA:17845"/>
        <dbReference type="ChEBI" id="CHEBI:15378"/>
        <dbReference type="ChEBI" id="CHEBI:57783"/>
        <dbReference type="ChEBI" id="CHEBI:58349"/>
        <dbReference type="ChEBI" id="CHEBI:58421"/>
        <dbReference type="ChEBI" id="CHEBI:58453"/>
        <dbReference type="EC" id="1.1.1.193"/>
    </reaction>
</comment>
<comment type="similarity">
    <text evidence="5 12">In the C-terminal section; belongs to the HTP reductase family.</text>
</comment>
<organism evidence="17 18">
    <name type="scientific">Polaribacter glomeratus</name>
    <dbReference type="NCBI Taxonomy" id="102"/>
    <lineage>
        <taxon>Bacteria</taxon>
        <taxon>Pseudomonadati</taxon>
        <taxon>Bacteroidota</taxon>
        <taxon>Flavobacteriia</taxon>
        <taxon>Flavobacteriales</taxon>
        <taxon>Flavobacteriaceae</taxon>
    </lineage>
</organism>
<accession>A0A2S7WXV3</accession>
<feature type="binding site" evidence="15">
    <location>
        <position position="50"/>
    </location>
    <ligand>
        <name>Zn(2+)</name>
        <dbReference type="ChEBI" id="CHEBI:29105"/>
        <note>catalytic</note>
    </ligand>
</feature>
<feature type="binding site" evidence="14">
    <location>
        <position position="205"/>
    </location>
    <ligand>
        <name>NADP(+)</name>
        <dbReference type="ChEBI" id="CHEBI:58349"/>
    </ligand>
</feature>
<comment type="pathway">
    <text evidence="3 12">Cofactor biosynthesis; riboflavin biosynthesis; 5-amino-6-(D-ribitylamino)uracil from GTP: step 3/4.</text>
</comment>
<dbReference type="PROSITE" id="PS00903">
    <property type="entry name" value="CYT_DCMP_DEAMINASES_1"/>
    <property type="match status" value="1"/>
</dbReference>
<feature type="active site" description="Proton donor" evidence="13">
    <location>
        <position position="52"/>
    </location>
</feature>
<feature type="binding site" evidence="15">
    <location>
        <position position="77"/>
    </location>
    <ligand>
        <name>Zn(2+)</name>
        <dbReference type="ChEBI" id="CHEBI:29105"/>
        <note>catalytic</note>
    </ligand>
</feature>
<dbReference type="Pfam" id="PF01872">
    <property type="entry name" value="RibD_C"/>
    <property type="match status" value="1"/>
</dbReference>
<evidence type="ECO:0000259" key="16">
    <source>
        <dbReference type="PROSITE" id="PS51747"/>
    </source>
</evidence>
<dbReference type="PANTHER" id="PTHR38011:SF7">
    <property type="entry name" value="2,5-DIAMINO-6-RIBOSYLAMINO-4(3H)-PYRIMIDINONE 5'-PHOSPHATE REDUCTASE"/>
    <property type="match status" value="1"/>
</dbReference>
<feature type="binding site" evidence="14">
    <location>
        <position position="209"/>
    </location>
    <ligand>
        <name>substrate</name>
    </ligand>
</feature>
<dbReference type="EC" id="1.1.1.193" evidence="12"/>
<dbReference type="Gene3D" id="3.40.430.10">
    <property type="entry name" value="Dihydrofolate Reductase, subunit A"/>
    <property type="match status" value="1"/>
</dbReference>
<dbReference type="InterPro" id="IPR016192">
    <property type="entry name" value="APOBEC/CMP_deaminase_Zn-bd"/>
</dbReference>
<evidence type="ECO:0000256" key="8">
    <source>
        <dbReference type="ARBA" id="ARBA00022833"/>
    </source>
</evidence>
<dbReference type="OrthoDB" id="9800865at2"/>
<dbReference type="InterPro" id="IPR002734">
    <property type="entry name" value="RibDG_C"/>
</dbReference>
<keyword evidence="8 12" id="KW-0862">Zinc</keyword>
<dbReference type="GO" id="GO:0008703">
    <property type="term" value="F:5-amino-6-(5-phosphoribosylamino)uracil reductase activity"/>
    <property type="evidence" value="ECO:0007669"/>
    <property type="project" value="UniProtKB-EC"/>
</dbReference>
<evidence type="ECO:0000256" key="13">
    <source>
        <dbReference type="PIRSR" id="PIRSR006769-1"/>
    </source>
</evidence>
<dbReference type="AlphaFoldDB" id="A0A2S7WXV3"/>